<gene>
    <name evidence="2" type="ORF">FPL22_11070</name>
</gene>
<dbReference type="PANTHER" id="PTHR46401:SF2">
    <property type="entry name" value="GLYCOSYLTRANSFERASE WBBK-RELATED"/>
    <property type="match status" value="1"/>
</dbReference>
<accession>A0A556QJ73</accession>
<keyword evidence="1 2" id="KW-0808">Transferase</keyword>
<proteinExistence type="predicted"/>
<name>A0A556QJ73_9BACT</name>
<evidence type="ECO:0000313" key="3">
    <source>
        <dbReference type="Proteomes" id="UP000315648"/>
    </source>
</evidence>
<dbReference type="Gene3D" id="3.40.50.2000">
    <property type="entry name" value="Glycogen Phosphorylase B"/>
    <property type="match status" value="1"/>
</dbReference>
<sequence length="407" mass="45238">MNILFINYGDRLSNSLNHIAAFVTELNRLGHACIIALPSREPGPAEGTLTYDEVVARPACFPNGRTADIIHAWTPREPVRRCLLAYQRTVFRPARVIIHLEDNERHILSTFTGLTFDELVSMPDETLGGLSIEVLSHPRRHQRLLQAADAVTCITPRLIEFVPSGIPATILPPGLDAWVRDPLPPDAALRAQLGLLPHEQVIVYPGSANHANVEEILTLYAAVALLNHEGIPTRLIRTGPNPPWFNERLSPEERRHVIELGFVDRARLPALFALASVLVQPGVPGAFNDYRLPSKLPEFLASGRPVILPDTNIAADMQDGREAVFLRTGSAAEIAARCREIFSNPDHAARLGNAGRAFALQHFDLATNTRTLVGVYEAALRAKPAVNWRRLWIPWWDENNLTRRPIK</sequence>
<dbReference type="RefSeq" id="WP_144230418.1">
    <property type="nucleotide sequence ID" value="NZ_CBCRVV010000014.1"/>
</dbReference>
<protein>
    <submittedName>
        <fullName evidence="2">Glycosyltransferase family 4 protein</fullName>
    </submittedName>
</protein>
<evidence type="ECO:0000313" key="2">
    <source>
        <dbReference type="EMBL" id="TSJ76661.1"/>
    </source>
</evidence>
<dbReference type="OrthoDB" id="9816424at2"/>
<evidence type="ECO:0000256" key="1">
    <source>
        <dbReference type="ARBA" id="ARBA00022679"/>
    </source>
</evidence>
<dbReference type="GO" id="GO:0016757">
    <property type="term" value="F:glycosyltransferase activity"/>
    <property type="evidence" value="ECO:0007669"/>
    <property type="project" value="TreeGrafter"/>
</dbReference>
<dbReference type="EMBL" id="VMBG01000002">
    <property type="protein sequence ID" value="TSJ76661.1"/>
    <property type="molecule type" value="Genomic_DNA"/>
</dbReference>
<comment type="caution">
    <text evidence="2">The sequence shown here is derived from an EMBL/GenBank/DDBJ whole genome shotgun (WGS) entry which is preliminary data.</text>
</comment>
<dbReference type="CDD" id="cd03801">
    <property type="entry name" value="GT4_PimA-like"/>
    <property type="match status" value="1"/>
</dbReference>
<dbReference type="Pfam" id="PF13692">
    <property type="entry name" value="Glyco_trans_1_4"/>
    <property type="match status" value="1"/>
</dbReference>
<dbReference type="SUPFAM" id="SSF53756">
    <property type="entry name" value="UDP-Glycosyltransferase/glycogen phosphorylase"/>
    <property type="match status" value="1"/>
</dbReference>
<dbReference type="PANTHER" id="PTHR46401">
    <property type="entry name" value="GLYCOSYLTRANSFERASE WBBK-RELATED"/>
    <property type="match status" value="1"/>
</dbReference>
<dbReference type="AlphaFoldDB" id="A0A556QJ73"/>
<dbReference type="GO" id="GO:0009103">
    <property type="term" value="P:lipopolysaccharide biosynthetic process"/>
    <property type="evidence" value="ECO:0007669"/>
    <property type="project" value="TreeGrafter"/>
</dbReference>
<dbReference type="Proteomes" id="UP000315648">
    <property type="component" value="Unassembled WGS sequence"/>
</dbReference>
<organism evidence="2 3">
    <name type="scientific">Rariglobus hedericola</name>
    <dbReference type="NCBI Taxonomy" id="2597822"/>
    <lineage>
        <taxon>Bacteria</taxon>
        <taxon>Pseudomonadati</taxon>
        <taxon>Verrucomicrobiota</taxon>
        <taxon>Opitutia</taxon>
        <taxon>Opitutales</taxon>
        <taxon>Opitutaceae</taxon>
        <taxon>Rariglobus</taxon>
    </lineage>
</organism>
<reference evidence="2 3" key="1">
    <citation type="submission" date="2019-07" db="EMBL/GenBank/DDBJ databases">
        <title>Description of 53C-WASEF.</title>
        <authorList>
            <person name="Pitt A."/>
            <person name="Hahn M.W."/>
        </authorList>
    </citation>
    <scope>NUCLEOTIDE SEQUENCE [LARGE SCALE GENOMIC DNA]</scope>
    <source>
        <strain evidence="2 3">53C-WASEF</strain>
    </source>
</reference>
<keyword evidence="3" id="KW-1185">Reference proteome</keyword>